<evidence type="ECO:0000313" key="3">
    <source>
        <dbReference type="EMBL" id="XIA17163.1"/>
    </source>
</evidence>
<gene>
    <name evidence="3" type="ORF">ACFYG5_11350</name>
</gene>
<evidence type="ECO:0000256" key="2">
    <source>
        <dbReference type="SAM" id="Phobius"/>
    </source>
</evidence>
<reference evidence="3" key="1">
    <citation type="submission" date="2024-10" db="EMBL/GenBank/DDBJ databases">
        <authorList>
            <person name="Lesea H.P."/>
            <person name="Kuehl J.V."/>
            <person name="Chandonia J.-M."/>
        </authorList>
    </citation>
    <scope>NUCLEOTIDE SEQUENCE</scope>
    <source>
        <strain evidence="3">FW102-FHT14D07</strain>
    </source>
</reference>
<evidence type="ECO:0000256" key="1">
    <source>
        <dbReference type="SAM" id="MobiDB-lite"/>
    </source>
</evidence>
<proteinExistence type="predicted"/>
<dbReference type="RefSeq" id="WP_395117063.1">
    <property type="nucleotide sequence ID" value="NZ_CP170721.1"/>
</dbReference>
<dbReference type="AlphaFoldDB" id="A0AB74UKN8"/>
<dbReference type="InterPro" id="IPR021333">
    <property type="entry name" value="DUF2946"/>
</dbReference>
<keyword evidence="2" id="KW-0812">Transmembrane</keyword>
<organism evidence="3">
    <name type="scientific">Rhodanobacter sp. FW102-FHT14D07</name>
    <dbReference type="NCBI Taxonomy" id="3351462"/>
    <lineage>
        <taxon>Bacteria</taxon>
        <taxon>Pseudomonadati</taxon>
        <taxon>Pseudomonadota</taxon>
        <taxon>Gammaproteobacteria</taxon>
        <taxon>Lysobacterales</taxon>
        <taxon>Rhodanobacteraceae</taxon>
        <taxon>Rhodanobacter</taxon>
    </lineage>
</organism>
<dbReference type="EMBL" id="CP170721">
    <property type="protein sequence ID" value="XIA17163.1"/>
    <property type="molecule type" value="Genomic_DNA"/>
</dbReference>
<sequence length="119" mass="12190">MLLLLVMPTTGRLLGVLSAGNYGMPHAMAMAGHAMMARPDQPSPTAHAGHAGHPDHGSTHPDNGTCGYCPLLASMLTLALFVALLAIAPVHGPVRTAQHLDYVAGPRHGLGARGPPAPL</sequence>
<keyword evidence="2" id="KW-0472">Membrane</keyword>
<dbReference type="Pfam" id="PF11162">
    <property type="entry name" value="DUF2946"/>
    <property type="match status" value="1"/>
</dbReference>
<keyword evidence="2" id="KW-1133">Transmembrane helix</keyword>
<protein>
    <submittedName>
        <fullName evidence="3">DUF2946 family protein</fullName>
    </submittedName>
</protein>
<feature type="transmembrane region" description="Helical" evidence="2">
    <location>
        <begin position="71"/>
        <end position="90"/>
    </location>
</feature>
<name>A0AB74UKN8_9GAMM</name>
<feature type="region of interest" description="Disordered" evidence="1">
    <location>
        <begin position="37"/>
        <end position="59"/>
    </location>
</feature>
<accession>A0AB74UKN8</accession>